<name>A0A4R1F0N6_9GAMM</name>
<dbReference type="AlphaFoldDB" id="A0A4R1F0N6"/>
<dbReference type="RefSeq" id="WP_131905141.1">
    <property type="nucleotide sequence ID" value="NZ_BAAAFU010000004.1"/>
</dbReference>
<sequence>MKEWRRKLTVVSITILISACSTSNRQNEFSKHLEYPSDTQTRATNFLGCFGDMLSTYRTSGNKVAPLRVAIVDVKDATNVSSSTYPDSEIPNNFTDMTLGLVSRIGGPIRISHIPTSSELLDAARYKSINNSIDDQFLGRFKPSHYNYSTIQLYGALTEYDRIIRNTKTSTEGSFEFGSGSGETNLEASANKVTNVARMTMDFRIASANVGDVVNNSSSTNTVQVYQKGNDLSFGLSVDGNSIGYSRERSVVDARHKAIRLLIEWGVIEALGRYTYVPYWKCLPNSDNKQQIGFKDLVSSNQLYDFHNFNRGNSRVRLKNKSKVSLVDMRDKLLINQVMSDFVNAEYVDDGVRKLLKRPEKDTTLVQRRAVNGKVIDSKSIIDGKATVRRDILAHYRKDRSYSKLSDSALLKRLHSDFVKARIISPNDNMLGANTYLALWLNVPIEKGARWRK</sequence>
<organism evidence="1 2">
    <name type="scientific">Cocleimonas flava</name>
    <dbReference type="NCBI Taxonomy" id="634765"/>
    <lineage>
        <taxon>Bacteria</taxon>
        <taxon>Pseudomonadati</taxon>
        <taxon>Pseudomonadota</taxon>
        <taxon>Gammaproteobacteria</taxon>
        <taxon>Thiotrichales</taxon>
        <taxon>Thiotrichaceae</taxon>
        <taxon>Cocleimonas</taxon>
    </lineage>
</organism>
<dbReference type="PROSITE" id="PS51257">
    <property type="entry name" value="PROKAR_LIPOPROTEIN"/>
    <property type="match status" value="1"/>
</dbReference>
<dbReference type="OrthoDB" id="7052188at2"/>
<accession>A0A4R1F0N6</accession>
<evidence type="ECO:0000313" key="1">
    <source>
        <dbReference type="EMBL" id="TCJ86810.1"/>
    </source>
</evidence>
<dbReference type="Proteomes" id="UP000294887">
    <property type="component" value="Unassembled WGS sequence"/>
</dbReference>
<keyword evidence="2" id="KW-1185">Reference proteome</keyword>
<dbReference type="Gene3D" id="3.40.50.10610">
    <property type="entry name" value="ABC-type transport auxiliary lipoprotein component"/>
    <property type="match status" value="1"/>
</dbReference>
<gene>
    <name evidence="1" type="ORF">EV695_1308</name>
</gene>
<proteinExistence type="predicted"/>
<reference evidence="1 2" key="1">
    <citation type="submission" date="2019-03" db="EMBL/GenBank/DDBJ databases">
        <title>Genomic Encyclopedia of Type Strains, Phase IV (KMG-IV): sequencing the most valuable type-strain genomes for metagenomic binning, comparative biology and taxonomic classification.</title>
        <authorList>
            <person name="Goeker M."/>
        </authorList>
    </citation>
    <scope>NUCLEOTIDE SEQUENCE [LARGE SCALE GENOMIC DNA]</scope>
    <source>
        <strain evidence="1 2">DSM 24830</strain>
    </source>
</reference>
<dbReference type="EMBL" id="SMFQ01000003">
    <property type="protein sequence ID" value="TCJ86810.1"/>
    <property type="molecule type" value="Genomic_DNA"/>
</dbReference>
<protein>
    <submittedName>
        <fullName evidence="1">Uncharacterized protein</fullName>
    </submittedName>
</protein>
<comment type="caution">
    <text evidence="1">The sequence shown here is derived from an EMBL/GenBank/DDBJ whole genome shotgun (WGS) entry which is preliminary data.</text>
</comment>
<evidence type="ECO:0000313" key="2">
    <source>
        <dbReference type="Proteomes" id="UP000294887"/>
    </source>
</evidence>